<evidence type="ECO:0000313" key="11">
    <source>
        <dbReference type="Proteomes" id="UP000434604"/>
    </source>
</evidence>
<feature type="domain" description="RNA polymerase sigma-70 region 2" evidence="5">
    <location>
        <begin position="22"/>
        <end position="89"/>
    </location>
</feature>
<organism evidence="9 10">
    <name type="scientific">Bacteroides xylanisolvens</name>
    <dbReference type="NCBI Taxonomy" id="371601"/>
    <lineage>
        <taxon>Bacteria</taxon>
        <taxon>Pseudomonadati</taxon>
        <taxon>Bacteroidota</taxon>
        <taxon>Bacteroidia</taxon>
        <taxon>Bacteroidales</taxon>
        <taxon>Bacteroidaceae</taxon>
        <taxon>Bacteroides</taxon>
    </lineage>
</organism>
<evidence type="ECO:0000313" key="9">
    <source>
        <dbReference type="EMBL" id="RHL40325.1"/>
    </source>
</evidence>
<keyword evidence="4" id="KW-0804">Transcription</keyword>
<dbReference type="Proteomes" id="UP000434604">
    <property type="component" value="Unassembled WGS sequence"/>
</dbReference>
<reference evidence="11 12" key="2">
    <citation type="journal article" date="2019" name="Nat. Med.">
        <title>A library of human gut bacterial isolates paired with longitudinal multiomics data enables mechanistic microbiome research.</title>
        <authorList>
            <person name="Poyet M."/>
            <person name="Groussin M."/>
            <person name="Gibbons S.M."/>
            <person name="Avila-Pacheco J."/>
            <person name="Jiang X."/>
            <person name="Kearney S.M."/>
            <person name="Perrotta A.R."/>
            <person name="Berdy B."/>
            <person name="Zhao S."/>
            <person name="Lieberman T.D."/>
            <person name="Swanson P.K."/>
            <person name="Smith M."/>
            <person name="Roesemann S."/>
            <person name="Alexander J.E."/>
            <person name="Rich S.A."/>
            <person name="Livny J."/>
            <person name="Vlamakis H."/>
            <person name="Clish C."/>
            <person name="Bullock K."/>
            <person name="Deik A."/>
            <person name="Scott J."/>
            <person name="Pierce K.A."/>
            <person name="Xavier R.J."/>
            <person name="Alm E.J."/>
        </authorList>
    </citation>
    <scope>NUCLEOTIDE SEQUENCE [LARGE SCALE GENOMIC DNA]</scope>
    <source>
        <strain evidence="8 11">BIOML-A58</strain>
        <strain evidence="7 12">BIOML-A73</strain>
    </source>
</reference>
<evidence type="ECO:0000259" key="5">
    <source>
        <dbReference type="Pfam" id="PF04542"/>
    </source>
</evidence>
<reference evidence="9 10" key="1">
    <citation type="submission" date="2018-08" db="EMBL/GenBank/DDBJ databases">
        <title>A genome reference for cultivated species of the human gut microbiota.</title>
        <authorList>
            <person name="Zou Y."/>
            <person name="Xue W."/>
            <person name="Luo G."/>
        </authorList>
    </citation>
    <scope>NUCLEOTIDE SEQUENCE [LARGE SCALE GENOMIC DNA]</scope>
    <source>
        <strain evidence="9 10">AF38-2</strain>
    </source>
</reference>
<dbReference type="InterPro" id="IPR014327">
    <property type="entry name" value="RNA_pol_sigma70_bacteroid"/>
</dbReference>
<name>A0A415KVL6_9BACE</name>
<evidence type="ECO:0000256" key="2">
    <source>
        <dbReference type="ARBA" id="ARBA00023015"/>
    </source>
</evidence>
<dbReference type="InterPro" id="IPR039425">
    <property type="entry name" value="RNA_pol_sigma-70-like"/>
</dbReference>
<sequence>MDNNELISAIRDSSERAFQIVFNKYYQGLVRFACSYTENSDAAENIVQDSFVVLWEKREILEEDSNLHALLVQIVKLKVWNYIEKQRRRVLVEKSLYDNAVREMNLKLYTLDSINTTSLYIEDIKKIIEETLTELPELTQIIFRMSREEYLSNKEIAQRVNLSEKSIEFHISKAIKQLRLSLSPYLRFLLFF</sequence>
<dbReference type="SUPFAM" id="SSF88659">
    <property type="entry name" value="Sigma3 and sigma4 domains of RNA polymerase sigma factors"/>
    <property type="match status" value="1"/>
</dbReference>
<keyword evidence="3" id="KW-0731">Sigma factor</keyword>
<dbReference type="Pfam" id="PF08281">
    <property type="entry name" value="Sigma70_r4_2"/>
    <property type="match status" value="1"/>
</dbReference>
<evidence type="ECO:0000313" key="12">
    <source>
        <dbReference type="Proteomes" id="UP000474077"/>
    </source>
</evidence>
<evidence type="ECO:0000256" key="3">
    <source>
        <dbReference type="ARBA" id="ARBA00023082"/>
    </source>
</evidence>
<comment type="similarity">
    <text evidence="1">Belongs to the sigma-70 factor family. ECF subfamily.</text>
</comment>
<evidence type="ECO:0000313" key="8">
    <source>
        <dbReference type="EMBL" id="KAB6141788.1"/>
    </source>
</evidence>
<evidence type="ECO:0000259" key="6">
    <source>
        <dbReference type="Pfam" id="PF08281"/>
    </source>
</evidence>
<dbReference type="RefSeq" id="WP_008023465.1">
    <property type="nucleotide sequence ID" value="NZ_JABFIB010000013.1"/>
</dbReference>
<feature type="domain" description="RNA polymerase sigma factor 70 region 4 type 2" evidence="6">
    <location>
        <begin position="127"/>
        <end position="178"/>
    </location>
</feature>
<dbReference type="Proteomes" id="UP000284495">
    <property type="component" value="Unassembled WGS sequence"/>
</dbReference>
<dbReference type="NCBIfam" id="TIGR02937">
    <property type="entry name" value="sigma70-ECF"/>
    <property type="match status" value="1"/>
</dbReference>
<dbReference type="Gene3D" id="1.10.1740.10">
    <property type="match status" value="1"/>
</dbReference>
<dbReference type="GO" id="GO:0003677">
    <property type="term" value="F:DNA binding"/>
    <property type="evidence" value="ECO:0007669"/>
    <property type="project" value="InterPro"/>
</dbReference>
<dbReference type="AlphaFoldDB" id="A0A415KVL6"/>
<evidence type="ECO:0000313" key="7">
    <source>
        <dbReference type="EMBL" id="KAB6082729.1"/>
    </source>
</evidence>
<dbReference type="GO" id="GO:0016987">
    <property type="term" value="F:sigma factor activity"/>
    <property type="evidence" value="ECO:0007669"/>
    <property type="project" value="UniProtKB-KW"/>
</dbReference>
<dbReference type="Proteomes" id="UP000474077">
    <property type="component" value="Unassembled WGS sequence"/>
</dbReference>
<dbReference type="InterPro" id="IPR014284">
    <property type="entry name" value="RNA_pol_sigma-70_dom"/>
</dbReference>
<gene>
    <name evidence="9" type="ORF">DW027_05090</name>
    <name evidence="8" type="ORF">GA398_22395</name>
    <name evidence="7" type="ORF">GA560_11390</name>
</gene>
<accession>A0A415KVL6</accession>
<protein>
    <submittedName>
        <fullName evidence="9">RNA polymerase sigma-70 factor</fullName>
    </submittedName>
</protein>
<evidence type="ECO:0000256" key="1">
    <source>
        <dbReference type="ARBA" id="ARBA00010641"/>
    </source>
</evidence>
<proteinExistence type="inferred from homology"/>
<dbReference type="Pfam" id="PF04542">
    <property type="entry name" value="Sigma70_r2"/>
    <property type="match status" value="1"/>
</dbReference>
<dbReference type="SUPFAM" id="SSF88946">
    <property type="entry name" value="Sigma2 domain of RNA polymerase sigma factors"/>
    <property type="match status" value="1"/>
</dbReference>
<dbReference type="InterPro" id="IPR013325">
    <property type="entry name" value="RNA_pol_sigma_r2"/>
</dbReference>
<dbReference type="NCBIfam" id="TIGR02985">
    <property type="entry name" value="Sig70_bacteroi1"/>
    <property type="match status" value="1"/>
</dbReference>
<dbReference type="EMBL" id="QROO01000005">
    <property type="protein sequence ID" value="RHL40325.1"/>
    <property type="molecule type" value="Genomic_DNA"/>
</dbReference>
<dbReference type="GO" id="GO:0006352">
    <property type="term" value="P:DNA-templated transcription initiation"/>
    <property type="evidence" value="ECO:0007669"/>
    <property type="project" value="InterPro"/>
</dbReference>
<dbReference type="PANTHER" id="PTHR43133:SF46">
    <property type="entry name" value="RNA POLYMERASE SIGMA-70 FACTOR ECF SUBFAMILY"/>
    <property type="match status" value="1"/>
</dbReference>
<dbReference type="Gene3D" id="1.10.10.10">
    <property type="entry name" value="Winged helix-like DNA-binding domain superfamily/Winged helix DNA-binding domain"/>
    <property type="match status" value="1"/>
</dbReference>
<dbReference type="InterPro" id="IPR013324">
    <property type="entry name" value="RNA_pol_sigma_r3/r4-like"/>
</dbReference>
<dbReference type="EMBL" id="WDED01000047">
    <property type="protein sequence ID" value="KAB6141788.1"/>
    <property type="molecule type" value="Genomic_DNA"/>
</dbReference>
<dbReference type="EMBL" id="WDER01000026">
    <property type="protein sequence ID" value="KAB6082729.1"/>
    <property type="molecule type" value="Genomic_DNA"/>
</dbReference>
<keyword evidence="2" id="KW-0805">Transcription regulation</keyword>
<evidence type="ECO:0000256" key="4">
    <source>
        <dbReference type="ARBA" id="ARBA00023163"/>
    </source>
</evidence>
<dbReference type="InterPro" id="IPR036388">
    <property type="entry name" value="WH-like_DNA-bd_sf"/>
</dbReference>
<comment type="caution">
    <text evidence="9">The sequence shown here is derived from an EMBL/GenBank/DDBJ whole genome shotgun (WGS) entry which is preliminary data.</text>
</comment>
<dbReference type="PANTHER" id="PTHR43133">
    <property type="entry name" value="RNA POLYMERASE ECF-TYPE SIGMA FACTO"/>
    <property type="match status" value="1"/>
</dbReference>
<dbReference type="InterPro" id="IPR013249">
    <property type="entry name" value="RNA_pol_sigma70_r4_t2"/>
</dbReference>
<dbReference type="InterPro" id="IPR007627">
    <property type="entry name" value="RNA_pol_sigma70_r2"/>
</dbReference>
<evidence type="ECO:0000313" key="10">
    <source>
        <dbReference type="Proteomes" id="UP000284495"/>
    </source>
</evidence>